<organism evidence="1 2">
    <name type="scientific">Polyrhizophydium stewartii</name>
    <dbReference type="NCBI Taxonomy" id="2732419"/>
    <lineage>
        <taxon>Eukaryota</taxon>
        <taxon>Fungi</taxon>
        <taxon>Fungi incertae sedis</taxon>
        <taxon>Chytridiomycota</taxon>
        <taxon>Chytridiomycota incertae sedis</taxon>
        <taxon>Chytridiomycetes</taxon>
        <taxon>Rhizophydiales</taxon>
        <taxon>Rhizophydiales incertae sedis</taxon>
        <taxon>Polyrhizophydium</taxon>
    </lineage>
</organism>
<comment type="caution">
    <text evidence="1">The sequence shown here is derived from an EMBL/GenBank/DDBJ whole genome shotgun (WGS) entry which is preliminary data.</text>
</comment>
<dbReference type="EMBL" id="JADGIZ020000125">
    <property type="protein sequence ID" value="KAL2911306.1"/>
    <property type="molecule type" value="Genomic_DNA"/>
</dbReference>
<proteinExistence type="predicted"/>
<dbReference type="PANTHER" id="PTHR14418">
    <property type="entry name" value="CONDENSIN COMPLEX SUBUNIT 3-RELATED"/>
    <property type="match status" value="1"/>
</dbReference>
<reference evidence="1 2" key="1">
    <citation type="submission" date="2023-09" db="EMBL/GenBank/DDBJ databases">
        <title>Pangenome analysis of Batrachochytrium dendrobatidis and related Chytrids.</title>
        <authorList>
            <person name="Yacoub M.N."/>
            <person name="Stajich J.E."/>
            <person name="James T.Y."/>
        </authorList>
    </citation>
    <scope>NUCLEOTIDE SEQUENCE [LARGE SCALE GENOMIC DNA]</scope>
    <source>
        <strain evidence="1 2">JEL0888</strain>
    </source>
</reference>
<dbReference type="PANTHER" id="PTHR14418:SF5">
    <property type="entry name" value="CONDENSIN COMPLEX SUBUNIT 3"/>
    <property type="match status" value="1"/>
</dbReference>
<keyword evidence="2" id="KW-1185">Reference proteome</keyword>
<evidence type="ECO:0000313" key="1">
    <source>
        <dbReference type="EMBL" id="KAL2911306.1"/>
    </source>
</evidence>
<accession>A0ABR4MVK9</accession>
<name>A0ABR4MVK9_9FUNG</name>
<protein>
    <submittedName>
        <fullName evidence="1">Chromosome condensation complex Condensin, subunit G</fullName>
    </submittedName>
</protein>
<sequence length="129" mass="13641">MVASTTTVQSVFQDAVRSTSTHRKNVAALLKLLKRLGPSDFLASLEDCVLRILAFGKGVAEADRAVTFVGAFLGACRGLDDSGAALARVASMLLPLSLRGLSAALKAVRFRSCQILASLLNTVDEITYV</sequence>
<dbReference type="InterPro" id="IPR027165">
    <property type="entry name" value="CND3"/>
</dbReference>
<gene>
    <name evidence="1" type="primary">YCG1_1</name>
    <name evidence="1" type="ORF">HK105_209239</name>
</gene>
<dbReference type="Proteomes" id="UP001527925">
    <property type="component" value="Unassembled WGS sequence"/>
</dbReference>
<evidence type="ECO:0000313" key="2">
    <source>
        <dbReference type="Proteomes" id="UP001527925"/>
    </source>
</evidence>